<evidence type="ECO:0000313" key="1">
    <source>
        <dbReference type="EMBL" id="AKE50686.1"/>
    </source>
</evidence>
<sequence length="56" mass="6314">GYRAGLKAFSLGESISTGNSKSFCAIPKNWINWIKKPFGFGGRRGRRGRRGRQRTK</sequence>
<feature type="non-terminal residue" evidence="1">
    <location>
        <position position="1"/>
    </location>
</feature>
<dbReference type="AlphaFoldDB" id="A0A0F6TN52"/>
<accession>A0A0F6TN52</accession>
<geneLocation type="chloroplast" evidence="1"/>
<protein>
    <submittedName>
        <fullName evidence="1">Rpl32</fullName>
    </submittedName>
</protein>
<keyword evidence="1" id="KW-0150">Chloroplast</keyword>
<name>A0A0F6TN52_9ERIC</name>
<reference evidence="1" key="1">
    <citation type="journal article" date="2015" name="Mol. Phylogenet. Evol.">
        <title>Testing reticulate versus coalescent origins of Erica lusitanica using a species phylogeny of the northern heathers (Ericeae, Ericaceae).</title>
        <authorList>
            <person name="Mugrabi de Kuppler A.L."/>
            <person name="Fagundez J."/>
            <person name="Bellstedt D.U."/>
            <person name="Oliver E.G."/>
            <person name="Leon J."/>
            <person name="Pirie M.D."/>
        </authorList>
    </citation>
    <scope>NUCLEOTIDE SEQUENCE</scope>
</reference>
<dbReference type="EMBL" id="KP737646">
    <property type="protein sequence ID" value="AKE50686.1"/>
    <property type="molecule type" value="Genomic_DNA"/>
</dbReference>
<proteinExistence type="predicted"/>
<keyword evidence="1" id="KW-0934">Plastid</keyword>
<organism evidence="1">
    <name type="scientific">Erica plukenetii subsp. plukenetii</name>
    <dbReference type="NCBI Taxonomy" id="985550"/>
    <lineage>
        <taxon>Eukaryota</taxon>
        <taxon>Viridiplantae</taxon>
        <taxon>Streptophyta</taxon>
        <taxon>Embryophyta</taxon>
        <taxon>Tracheophyta</taxon>
        <taxon>Spermatophyta</taxon>
        <taxon>Magnoliopsida</taxon>
        <taxon>eudicotyledons</taxon>
        <taxon>Gunneridae</taxon>
        <taxon>Pentapetalae</taxon>
        <taxon>asterids</taxon>
        <taxon>Ericales</taxon>
        <taxon>Ericaceae</taxon>
        <taxon>Ericoideae</taxon>
        <taxon>Ericeae</taxon>
        <taxon>Erica</taxon>
    </lineage>
</organism>